<dbReference type="AlphaFoldDB" id="A0A1N6ZAE9"/>
<organism evidence="1 2">
    <name type="scientific">Microbispora rosea</name>
    <dbReference type="NCBI Taxonomy" id="58117"/>
    <lineage>
        <taxon>Bacteria</taxon>
        <taxon>Bacillati</taxon>
        <taxon>Actinomycetota</taxon>
        <taxon>Actinomycetes</taxon>
        <taxon>Streptosporangiales</taxon>
        <taxon>Streptosporangiaceae</taxon>
        <taxon>Microbispora</taxon>
    </lineage>
</organism>
<dbReference type="RefSeq" id="WP_083744177.1">
    <property type="nucleotide sequence ID" value="NZ_FTNI01000007.1"/>
</dbReference>
<proteinExistence type="predicted"/>
<dbReference type="Proteomes" id="UP000186096">
    <property type="component" value="Unassembled WGS sequence"/>
</dbReference>
<name>A0A1N6ZAE9_9ACTN</name>
<evidence type="ECO:0000313" key="1">
    <source>
        <dbReference type="EMBL" id="SIR23850.1"/>
    </source>
</evidence>
<evidence type="ECO:0000313" key="2">
    <source>
        <dbReference type="Proteomes" id="UP000186096"/>
    </source>
</evidence>
<sequence>MTSDIRGRGWAGVTAEPGSQAALDYYLITQAAGADGAPAEGVVVEEFTLTDDLRTVGLDTAGWTAGDGDWWSSAAFGRALREDPGLRARARAVSRPEAEAAYRGLGGGELPGETRLRALFHDHQPLPDSPPLRLTPPRVPDGFHDTRVYRVLFAGEPRLPLLTDVVALAGEAGEPGTRIVGSGELRTDPDVFTWEVRRIGPGVACCLDLTAHLGTASSEALGPLLRRLTTAMRHAGAVPVTVERFS</sequence>
<reference evidence="2" key="1">
    <citation type="submission" date="2017-01" db="EMBL/GenBank/DDBJ databases">
        <authorList>
            <person name="Varghese N."/>
            <person name="Submissions S."/>
        </authorList>
    </citation>
    <scope>NUCLEOTIDE SEQUENCE [LARGE SCALE GENOMIC DNA]</scope>
    <source>
        <strain evidence="2">ATCC 12950</strain>
    </source>
</reference>
<protein>
    <submittedName>
        <fullName evidence="1">Uncharacterized protein</fullName>
    </submittedName>
</protein>
<accession>A0A1N6ZAE9</accession>
<gene>
    <name evidence="1" type="ORF">SAMN05421833_10762</name>
</gene>
<dbReference type="OrthoDB" id="3362760at2"/>
<keyword evidence="2" id="KW-1185">Reference proteome</keyword>
<dbReference type="EMBL" id="FTNI01000007">
    <property type="protein sequence ID" value="SIR23850.1"/>
    <property type="molecule type" value="Genomic_DNA"/>
</dbReference>